<protein>
    <submittedName>
        <fullName evidence="2">5166_t:CDS:1</fullName>
    </submittedName>
</protein>
<evidence type="ECO:0000313" key="3">
    <source>
        <dbReference type="Proteomes" id="UP000789508"/>
    </source>
</evidence>
<proteinExistence type="predicted"/>
<dbReference type="AlphaFoldDB" id="A0A9N9AMD6"/>
<keyword evidence="3" id="KW-1185">Reference proteome</keyword>
<sequence>MSKFPSNEITLYIPGPPKPRPHPRSNTSSMTTPVATATSVAETKGNSLRTPLLSERQKLQQPPPPHSPSIVIEEWRKLKSSQCNKTPIYKKNGIETNSLNHENRFASSSGNHKLKWNSTPMNYLKSVNLNNTGQVSPKSILFNQTAIKAMYKNFYKQSLKTSGFFIARTCSDETGNNDNELVVDRFDAGRKIKICGDDQEITEHLQPTILMDGDVAIKAFKLESSFESRQNNDYSFQTEHFERALDDLRIELLLEDKRVPFNTNKWLSSKLVASCIYDTQNGSLTIICHDLRIVNTQLILTQVTGFNDNLTSRQTLSLPSKSSNSSGIWWLNSSADDQISFSTISSVKYLKTSSSITDGIWIKTGIDEFTISNCCLQHILRNFGDSIFDVSLGSTTIPMKNIESSLSTGIPSPAWPLKLIQINPIADINFINAMNKVFNGPIMLMNPVVNALEETLGALDMRLQNSDQAKKSDTKASFSLSQKQQSAPTLKVRTPEIIQQMIFVHQQKCLDFLQQQMEILQGQIFGVLLSSNDASTAQIETSSIMATASNTRIFTRHHHQQEQHANNHNHDADPKIYSEVTSQQQRPRTIEDLMMMMTNNSKDKNVNNGPSPCYGVEPKMILTAPSCQHIRNNNAYRGDDRNEQNFKELIGKF</sequence>
<accession>A0A9N9AMD6</accession>
<dbReference type="Proteomes" id="UP000789508">
    <property type="component" value="Unassembled WGS sequence"/>
</dbReference>
<name>A0A9N9AMD6_9GLOM</name>
<feature type="region of interest" description="Disordered" evidence="1">
    <location>
        <begin position="1"/>
        <end position="48"/>
    </location>
</feature>
<comment type="caution">
    <text evidence="2">The sequence shown here is derived from an EMBL/GenBank/DDBJ whole genome shotgun (WGS) entry which is preliminary data.</text>
</comment>
<dbReference type="OrthoDB" id="10452175at2759"/>
<reference evidence="2" key="1">
    <citation type="submission" date="2021-06" db="EMBL/GenBank/DDBJ databases">
        <authorList>
            <person name="Kallberg Y."/>
            <person name="Tangrot J."/>
            <person name="Rosling A."/>
        </authorList>
    </citation>
    <scope>NUCLEOTIDE SEQUENCE</scope>
    <source>
        <strain evidence="2">FL130A</strain>
    </source>
</reference>
<dbReference type="EMBL" id="CAJVPS010001372">
    <property type="protein sequence ID" value="CAG8535472.1"/>
    <property type="molecule type" value="Genomic_DNA"/>
</dbReference>
<evidence type="ECO:0000313" key="2">
    <source>
        <dbReference type="EMBL" id="CAG8535472.1"/>
    </source>
</evidence>
<feature type="compositionally biased region" description="Polar residues" evidence="1">
    <location>
        <begin position="24"/>
        <end position="48"/>
    </location>
</feature>
<evidence type="ECO:0000256" key="1">
    <source>
        <dbReference type="SAM" id="MobiDB-lite"/>
    </source>
</evidence>
<organism evidence="2 3">
    <name type="scientific">Ambispora leptoticha</name>
    <dbReference type="NCBI Taxonomy" id="144679"/>
    <lineage>
        <taxon>Eukaryota</taxon>
        <taxon>Fungi</taxon>
        <taxon>Fungi incertae sedis</taxon>
        <taxon>Mucoromycota</taxon>
        <taxon>Glomeromycotina</taxon>
        <taxon>Glomeromycetes</taxon>
        <taxon>Archaeosporales</taxon>
        <taxon>Ambisporaceae</taxon>
        <taxon>Ambispora</taxon>
    </lineage>
</organism>
<gene>
    <name evidence="2" type="ORF">ALEPTO_LOCUS5147</name>
</gene>
<feature type="non-terminal residue" evidence="2">
    <location>
        <position position="1"/>
    </location>
</feature>